<dbReference type="EMBL" id="CAICTM010000117">
    <property type="protein sequence ID" value="CAB9501775.1"/>
    <property type="molecule type" value="Genomic_DNA"/>
</dbReference>
<proteinExistence type="predicted"/>
<reference evidence="2" key="1">
    <citation type="submission" date="2020-06" db="EMBL/GenBank/DDBJ databases">
        <authorList>
            <consortium name="Plant Systems Biology data submission"/>
        </authorList>
    </citation>
    <scope>NUCLEOTIDE SEQUENCE</scope>
    <source>
        <strain evidence="2">D6</strain>
    </source>
</reference>
<sequence length="333" mass="37948">MARKKASWVASVKKREDSGSDEEVQVESVGSRNPSSPVKEEDIKEEDEMKMAVLLNYNQQQKRKLEQEETHGTTKKHAMRLPKSVPSSVKSIAHSSPWPPGTFTSNLRIYRHWVFVGHESNDDKYSRKPALFALKMNCIYKSNWFLPSTDFPIGNDYDAEQARDFFQNDENLRYARVHGFFQDLKPGQVTLKWNTDDTFSTMPQGSIVCMVIPNKTGQQEACFGIIQSGNTFRIESQESCPVELTGCAEGTLLYHRVQWLCWAKLRSLPGNTVCKNGAKMVKWLVECIPKCVVELKNTNKAQALHYLQSEEFFECASTDFGGLLEEADRMLEP</sequence>
<accession>A0A9N8H738</accession>
<dbReference type="Proteomes" id="UP001153069">
    <property type="component" value="Unassembled WGS sequence"/>
</dbReference>
<feature type="compositionally biased region" description="Polar residues" evidence="1">
    <location>
        <begin position="85"/>
        <end position="94"/>
    </location>
</feature>
<evidence type="ECO:0000256" key="1">
    <source>
        <dbReference type="SAM" id="MobiDB-lite"/>
    </source>
</evidence>
<organism evidence="2 3">
    <name type="scientific">Seminavis robusta</name>
    <dbReference type="NCBI Taxonomy" id="568900"/>
    <lineage>
        <taxon>Eukaryota</taxon>
        <taxon>Sar</taxon>
        <taxon>Stramenopiles</taxon>
        <taxon>Ochrophyta</taxon>
        <taxon>Bacillariophyta</taxon>
        <taxon>Bacillariophyceae</taxon>
        <taxon>Bacillariophycidae</taxon>
        <taxon>Naviculales</taxon>
        <taxon>Naviculaceae</taxon>
        <taxon>Seminavis</taxon>
    </lineage>
</organism>
<name>A0A9N8H738_9STRA</name>
<evidence type="ECO:0000313" key="3">
    <source>
        <dbReference type="Proteomes" id="UP001153069"/>
    </source>
</evidence>
<dbReference type="AlphaFoldDB" id="A0A9N8H738"/>
<feature type="region of interest" description="Disordered" evidence="1">
    <location>
        <begin position="61"/>
        <end position="95"/>
    </location>
</feature>
<evidence type="ECO:0000313" key="2">
    <source>
        <dbReference type="EMBL" id="CAB9501775.1"/>
    </source>
</evidence>
<protein>
    <submittedName>
        <fullName evidence="2">Uncharacterized protein</fullName>
    </submittedName>
</protein>
<feature type="compositionally biased region" description="Basic and acidic residues" evidence="1">
    <location>
        <begin position="63"/>
        <end position="72"/>
    </location>
</feature>
<comment type="caution">
    <text evidence="2">The sequence shown here is derived from an EMBL/GenBank/DDBJ whole genome shotgun (WGS) entry which is preliminary data.</text>
</comment>
<keyword evidence="3" id="KW-1185">Reference proteome</keyword>
<feature type="region of interest" description="Disordered" evidence="1">
    <location>
        <begin position="1"/>
        <end position="45"/>
    </location>
</feature>
<gene>
    <name evidence="2" type="ORF">SEMRO_118_G057680.1</name>
</gene>